<feature type="compositionally biased region" description="Polar residues" evidence="1">
    <location>
        <begin position="109"/>
        <end position="123"/>
    </location>
</feature>
<proteinExistence type="predicted"/>
<name>A0AAW8HFM3_9ENTR</name>
<evidence type="ECO:0000313" key="3">
    <source>
        <dbReference type="Proteomes" id="UP001225042"/>
    </source>
</evidence>
<dbReference type="InterPro" id="IPR019684">
    <property type="entry name" value="HofP"/>
</dbReference>
<organism evidence="2 3">
    <name type="scientific">Enterobacter soli</name>
    <dbReference type="NCBI Taxonomy" id="885040"/>
    <lineage>
        <taxon>Bacteria</taxon>
        <taxon>Pseudomonadati</taxon>
        <taxon>Pseudomonadota</taxon>
        <taxon>Gammaproteobacteria</taxon>
        <taxon>Enterobacterales</taxon>
        <taxon>Enterobacteriaceae</taxon>
        <taxon>Enterobacter</taxon>
    </lineage>
</organism>
<dbReference type="RefSeq" id="WP_306684230.1">
    <property type="nucleotide sequence ID" value="NZ_JAVDKR010000010.1"/>
</dbReference>
<dbReference type="AlphaFoldDB" id="A0AAW8HFM3"/>
<accession>A0AAW8HFM3</accession>
<gene>
    <name evidence="2" type="ORF">RBJ67_20780</name>
</gene>
<evidence type="ECO:0000313" key="2">
    <source>
        <dbReference type="EMBL" id="MDQ2258566.1"/>
    </source>
</evidence>
<protein>
    <submittedName>
        <fullName evidence="2">HofP DNA utilization family protein</fullName>
    </submittedName>
</protein>
<dbReference type="Proteomes" id="UP001225042">
    <property type="component" value="Unassembled WGS sequence"/>
</dbReference>
<sequence length="134" mass="15107">MRSNVRFLLLCSLLMLTGMRDPFHPPEDRCAVGQLAQWRYLGVVSGISSIGILQDGQKRWHRVRADDRLPVGWRVIAIDEKELVIVLGDACEPKQWQWQREGTGKNENQDNALADDTQPSSVGEQPKAGQSGRR</sequence>
<reference evidence="2 3" key="1">
    <citation type="submission" date="2023-08" db="EMBL/GenBank/DDBJ databases">
        <authorList>
            <person name="Dale J."/>
        </authorList>
    </citation>
    <scope>NUCLEOTIDE SEQUENCE [LARGE SCALE GENOMIC DNA]</scope>
    <source>
        <strain evidence="2 3">2023EL-00788</strain>
    </source>
</reference>
<dbReference type="Pfam" id="PF10748">
    <property type="entry name" value="HofP"/>
    <property type="match status" value="1"/>
</dbReference>
<comment type="caution">
    <text evidence="2">The sequence shown here is derived from an EMBL/GenBank/DDBJ whole genome shotgun (WGS) entry which is preliminary data.</text>
</comment>
<keyword evidence="3" id="KW-1185">Reference proteome</keyword>
<dbReference type="EMBL" id="JAVDKS010000010">
    <property type="protein sequence ID" value="MDQ2258566.1"/>
    <property type="molecule type" value="Genomic_DNA"/>
</dbReference>
<evidence type="ECO:0000256" key="1">
    <source>
        <dbReference type="SAM" id="MobiDB-lite"/>
    </source>
</evidence>
<feature type="region of interest" description="Disordered" evidence="1">
    <location>
        <begin position="97"/>
        <end position="134"/>
    </location>
</feature>